<dbReference type="Gene3D" id="1.10.3480.10">
    <property type="entry name" value="TorD-like"/>
    <property type="match status" value="1"/>
</dbReference>
<dbReference type="AlphaFoldDB" id="A0A831RSF2"/>
<evidence type="ECO:0000256" key="1">
    <source>
        <dbReference type="ARBA" id="ARBA00023186"/>
    </source>
</evidence>
<dbReference type="Pfam" id="PF02613">
    <property type="entry name" value="Nitrate_red_del"/>
    <property type="match status" value="1"/>
</dbReference>
<evidence type="ECO:0000313" key="3">
    <source>
        <dbReference type="EMBL" id="HEC05227.1"/>
    </source>
</evidence>
<proteinExistence type="predicted"/>
<feature type="region of interest" description="Disordered" evidence="2">
    <location>
        <begin position="227"/>
        <end position="251"/>
    </location>
</feature>
<organism evidence="3">
    <name type="scientific">Thiolapillus brandeum</name>
    <dbReference type="NCBI Taxonomy" id="1076588"/>
    <lineage>
        <taxon>Bacteria</taxon>
        <taxon>Pseudomonadati</taxon>
        <taxon>Pseudomonadota</taxon>
        <taxon>Gammaproteobacteria</taxon>
        <taxon>Chromatiales</taxon>
        <taxon>Sedimenticolaceae</taxon>
        <taxon>Thiolapillus</taxon>
    </lineage>
</organism>
<accession>A0A831RSF2</accession>
<dbReference type="Proteomes" id="UP000886339">
    <property type="component" value="Unassembled WGS sequence"/>
</dbReference>
<dbReference type="EMBL" id="DRLF01000005">
    <property type="protein sequence ID" value="HEC05227.1"/>
    <property type="molecule type" value="Genomic_DNA"/>
</dbReference>
<sequence length="251" mass="28557">MRSRQAETLRLFREHVAEDLELLAALHDREPDAAMLEGLRQLDFPGGLGLHLTSEKGRQAQLLMGQALAALPERPVNQDLDELAADYADIYLNHGIQASPEESVWLDDDHLICQDSMFQVRQWLERYGLQAENWRIRPDDHLVYQLKFIAHLLSQEGEPLEEAARFMDEHLLRWIGEFAQRVVQRCGTPYFAGLALLTDAYVGELRDLIAGITGQPRPLPEEIEERMKDKAVNQQPEEAPQAYVPGMGPTL</sequence>
<evidence type="ECO:0000256" key="2">
    <source>
        <dbReference type="SAM" id="MobiDB-lite"/>
    </source>
</evidence>
<keyword evidence="1" id="KW-0143">Chaperone</keyword>
<gene>
    <name evidence="3" type="ORF">ENJ12_00105</name>
</gene>
<dbReference type="InterPro" id="IPR020945">
    <property type="entry name" value="DMSO/NO3_reduct_chaperone"/>
</dbReference>
<dbReference type="PANTHER" id="PTHR34227">
    <property type="entry name" value="CHAPERONE PROTEIN YCDY"/>
    <property type="match status" value="1"/>
</dbReference>
<protein>
    <submittedName>
        <fullName evidence="3">Dehydrogenase</fullName>
    </submittedName>
</protein>
<dbReference type="PANTHER" id="PTHR34227:SF1">
    <property type="entry name" value="DIMETHYL SULFOXIDE REDUCTASE CHAPERONE-RELATED"/>
    <property type="match status" value="1"/>
</dbReference>
<comment type="caution">
    <text evidence="3">The sequence shown here is derived from an EMBL/GenBank/DDBJ whole genome shotgun (WGS) entry which is preliminary data.</text>
</comment>
<reference evidence="3" key="1">
    <citation type="journal article" date="2020" name="mSystems">
        <title>Genome- and Community-Level Interaction Insights into Carbon Utilization and Element Cycling Functions of Hydrothermarchaeota in Hydrothermal Sediment.</title>
        <authorList>
            <person name="Zhou Z."/>
            <person name="Liu Y."/>
            <person name="Xu W."/>
            <person name="Pan J."/>
            <person name="Luo Z.H."/>
            <person name="Li M."/>
        </authorList>
    </citation>
    <scope>NUCLEOTIDE SEQUENCE [LARGE SCALE GENOMIC DNA]</scope>
    <source>
        <strain evidence="3">HyVt-458</strain>
    </source>
</reference>
<dbReference type="InterPro" id="IPR036411">
    <property type="entry name" value="TorD-like_sf"/>
</dbReference>
<dbReference type="SUPFAM" id="SSF89155">
    <property type="entry name" value="TorD-like"/>
    <property type="match status" value="1"/>
</dbReference>
<name>A0A831RSF2_9GAMM</name>
<dbReference type="InterPro" id="IPR050289">
    <property type="entry name" value="TorD/DmsD_chaperones"/>
</dbReference>